<organism evidence="1 2">
    <name type="scientific">Pseudomonas putida (strain DOT-T1E)</name>
    <dbReference type="NCBI Taxonomy" id="1196325"/>
    <lineage>
        <taxon>Bacteria</taxon>
        <taxon>Pseudomonadati</taxon>
        <taxon>Pseudomonadota</taxon>
        <taxon>Gammaproteobacteria</taxon>
        <taxon>Pseudomonadales</taxon>
        <taxon>Pseudomonadaceae</taxon>
        <taxon>Pseudomonas</taxon>
    </lineage>
</organism>
<dbReference type="EMBL" id="CP003734">
    <property type="protein sequence ID" value="AFO48758.1"/>
    <property type="molecule type" value="Genomic_DNA"/>
</dbReference>
<evidence type="ECO:0000313" key="1">
    <source>
        <dbReference type="EMBL" id="AFO48758.1"/>
    </source>
</evidence>
<proteinExistence type="predicted"/>
<dbReference type="RefSeq" id="WP_014860584.1">
    <property type="nucleotide sequence ID" value="NC_018220.1"/>
</dbReference>
<evidence type="ECO:0000313" key="2">
    <source>
        <dbReference type="Proteomes" id="UP000006503"/>
    </source>
</evidence>
<protein>
    <submittedName>
        <fullName evidence="1">Uncharacterized protein</fullName>
    </submittedName>
</protein>
<sequence>MNGNMNYAERALAIKIKVDEALASYARYDDLLLFVEPFEEICKEILINEFMLDKDIYKALTIIRQTEGEGGEPFEHEYDMPYFGKCLNVFAKPSSIIHLGLLDSIENNTIDEAAENKIISINNIEYKTIEAYRLYGEKENELENIAYSLMMAVKPTENN</sequence>
<name>I7BBA6_PSEPT</name>
<reference evidence="2" key="1">
    <citation type="journal article" date="2013" name="Microb. Biotechnol.">
        <title>Metabolic potential of the organic-solvent tolerant Pseudomonas putida DOT-T1E deduced from its annotated genome.</title>
        <authorList>
            <person name="Udaondo Z."/>
            <person name="Molina L."/>
            <person name="Daniels C."/>
            <person name="Gomez M.J."/>
            <person name="Molina-Henares M.A."/>
            <person name="Matilla M.A."/>
            <person name="Roca A."/>
            <person name="Fernandez M."/>
            <person name="Duque E."/>
            <person name="Segura A."/>
            <person name="Ramos J.L."/>
        </authorList>
    </citation>
    <scope>NUCLEOTIDE SEQUENCE [LARGE SCALE GENOMIC DNA]</scope>
    <source>
        <strain evidence="2">DOT-T1E</strain>
    </source>
</reference>
<dbReference type="HOGENOM" id="CLU_1659257_0_0_6"/>
<dbReference type="AlphaFoldDB" id="I7BBA6"/>
<dbReference type="Proteomes" id="UP000006503">
    <property type="component" value="Chromosome"/>
</dbReference>
<dbReference type="PATRIC" id="fig|1196325.3.peg.2885"/>
<gene>
    <name evidence="1" type="ordered locus">T1E_2919</name>
</gene>
<dbReference type="KEGG" id="ppx:T1E_2919"/>
<accession>I7BBA6</accession>